<evidence type="ECO:0000313" key="3">
    <source>
        <dbReference type="Proteomes" id="UP000015560"/>
    </source>
</evidence>
<evidence type="ECO:0008006" key="4">
    <source>
        <dbReference type="Google" id="ProtNLM"/>
    </source>
</evidence>
<feature type="transmembrane region" description="Helical" evidence="1">
    <location>
        <begin position="172"/>
        <end position="191"/>
    </location>
</feature>
<protein>
    <recommendedName>
        <fullName evidence="4">Rhodopsin</fullName>
    </recommendedName>
</protein>
<feature type="transmembrane region" description="Helical" evidence="1">
    <location>
        <begin position="20"/>
        <end position="39"/>
    </location>
</feature>
<dbReference type="NCBIfam" id="TIGR01167">
    <property type="entry name" value="LPXTG_anchor"/>
    <property type="match status" value="1"/>
</dbReference>
<accession>A0AAD1ARA4</accession>
<reference evidence="2 3" key="1">
    <citation type="journal article" date="2013" name="PLoS ONE">
        <title>Genomic Adaptation of the Lactobacillus casei Group.</title>
        <authorList>
            <person name="Toh H."/>
            <person name="Oshima K."/>
            <person name="Nakano A."/>
            <person name="Takahata M."/>
            <person name="Murakami M."/>
            <person name="Takaki T."/>
            <person name="Nishiyama H."/>
            <person name="Igimi S."/>
            <person name="Hattori M."/>
            <person name="Morita H."/>
        </authorList>
    </citation>
    <scope>NUCLEOTIDE SEQUENCE [LARGE SCALE GENOMIC DNA]</scope>
    <source>
        <strain evidence="2 3">ATCC 393</strain>
    </source>
</reference>
<feature type="transmembrane region" description="Helical" evidence="1">
    <location>
        <begin position="211"/>
        <end position="232"/>
    </location>
</feature>
<feature type="transmembrane region" description="Helical" evidence="1">
    <location>
        <begin position="147"/>
        <end position="165"/>
    </location>
</feature>
<evidence type="ECO:0000313" key="2">
    <source>
        <dbReference type="EMBL" id="BAN75629.1"/>
    </source>
</evidence>
<dbReference type="AlphaFoldDB" id="A0AAD1ARA4"/>
<keyword evidence="1" id="KW-1133">Transmembrane helix</keyword>
<sequence length="244" mass="27920">MWRLFQNHFLFYWHIIRIRLLFWLIFMNLAIIILTFQIAGNPHTSVINLFFDGTSYAMVETHHVVLPILWFVYFFAPLLISLNSFKQLWQARTMHLRGLQIPPRQFANVNLLLLGFITTIYCASTMTSTFLASIATSRAGLSTTPGTFSELLCLTWLGVFTLLLIQTIGNRFNPPLALIVPATILIATAYTENRFNPFSFLMLSRLPTTGTWNAILIWLGIAIAMTLGYVIIDRNIKVSLRRTS</sequence>
<gene>
    <name evidence="2" type="ORF">LBCZ_2461</name>
</gene>
<feature type="transmembrane region" description="Helical" evidence="1">
    <location>
        <begin position="64"/>
        <end position="85"/>
    </location>
</feature>
<feature type="transmembrane region" description="Helical" evidence="1">
    <location>
        <begin position="106"/>
        <end position="135"/>
    </location>
</feature>
<keyword evidence="1" id="KW-0812">Transmembrane</keyword>
<dbReference type="GeneID" id="45549737"/>
<dbReference type="RefSeq" id="WP_080769625.1">
    <property type="nucleotide sequence ID" value="NZ_AP012544.1"/>
</dbReference>
<evidence type="ECO:0000256" key="1">
    <source>
        <dbReference type="SAM" id="Phobius"/>
    </source>
</evidence>
<dbReference type="EMBL" id="AP012544">
    <property type="protein sequence ID" value="BAN75629.1"/>
    <property type="molecule type" value="Genomic_DNA"/>
</dbReference>
<name>A0AAD1ARA4_LACCA</name>
<proteinExistence type="predicted"/>
<organism evidence="2 3">
    <name type="scientific">Lacticaseibacillus casei DSM 20011 = JCM 1134 = ATCC 393</name>
    <dbReference type="NCBI Taxonomy" id="1423732"/>
    <lineage>
        <taxon>Bacteria</taxon>
        <taxon>Bacillati</taxon>
        <taxon>Bacillota</taxon>
        <taxon>Bacilli</taxon>
        <taxon>Lactobacillales</taxon>
        <taxon>Lactobacillaceae</taxon>
        <taxon>Lacticaseibacillus</taxon>
    </lineage>
</organism>
<dbReference type="Proteomes" id="UP000015560">
    <property type="component" value="Chromosome"/>
</dbReference>
<keyword evidence="1" id="KW-0472">Membrane</keyword>